<evidence type="ECO:0000313" key="2">
    <source>
        <dbReference type="EMBL" id="KFI54658.1"/>
    </source>
</evidence>
<evidence type="ECO:0008006" key="4">
    <source>
        <dbReference type="Google" id="ProtNLM"/>
    </source>
</evidence>
<name>A0A087A7A8_9BIFI</name>
<organism evidence="2 3">
    <name type="scientific">Bifidobacterium callitrichos DSM 23973</name>
    <dbReference type="NCBI Taxonomy" id="1437609"/>
    <lineage>
        <taxon>Bacteria</taxon>
        <taxon>Bacillati</taxon>
        <taxon>Actinomycetota</taxon>
        <taxon>Actinomycetes</taxon>
        <taxon>Bifidobacteriales</taxon>
        <taxon>Bifidobacteriaceae</taxon>
        <taxon>Bifidobacterium</taxon>
    </lineage>
</organism>
<accession>A0A087A7A8</accession>
<protein>
    <recommendedName>
        <fullName evidence="4">DUF559 domain-containing protein</fullName>
    </recommendedName>
</protein>
<evidence type="ECO:0000313" key="3">
    <source>
        <dbReference type="Proteomes" id="UP000029072"/>
    </source>
</evidence>
<feature type="region of interest" description="Disordered" evidence="1">
    <location>
        <begin position="54"/>
        <end position="96"/>
    </location>
</feature>
<evidence type="ECO:0000256" key="1">
    <source>
        <dbReference type="SAM" id="MobiDB-lite"/>
    </source>
</evidence>
<dbReference type="SUPFAM" id="SSF52980">
    <property type="entry name" value="Restriction endonuclease-like"/>
    <property type="match status" value="1"/>
</dbReference>
<reference evidence="2 3" key="1">
    <citation type="submission" date="2014-03" db="EMBL/GenBank/DDBJ databases">
        <title>Genomics of Bifidobacteria.</title>
        <authorList>
            <person name="Ventura M."/>
            <person name="Milani C."/>
            <person name="Lugli G.A."/>
        </authorList>
    </citation>
    <scope>NUCLEOTIDE SEQUENCE [LARGE SCALE GENOMIC DNA]</scope>
    <source>
        <strain evidence="2 3">DSM 23973</strain>
    </source>
</reference>
<dbReference type="STRING" id="1437609.BCAL_0917"/>
<dbReference type="eggNOG" id="COG2852">
    <property type="taxonomic scope" value="Bacteria"/>
</dbReference>
<comment type="caution">
    <text evidence="2">The sequence shown here is derived from an EMBL/GenBank/DDBJ whole genome shotgun (WGS) entry which is preliminary data.</text>
</comment>
<dbReference type="EMBL" id="JGYS01000007">
    <property type="protein sequence ID" value="KFI54658.1"/>
    <property type="molecule type" value="Genomic_DNA"/>
</dbReference>
<gene>
    <name evidence="2" type="ORF">BCAL_0917</name>
</gene>
<dbReference type="AlphaFoldDB" id="A0A087A7A8"/>
<proteinExistence type="predicted"/>
<sequence length="399" mass="44317">MDIHRGFVHIGRLGFRTYAIALYGAAMTTYGAITSTNDDVSASDGFGIDAEWDGIPPANTLSPPHTAYSRSRGEYGSNAFRSPNGTDPTQPTLHESLADRRRDTVQRCTDAAKSAGKRLLFGMTTSLALQSVPIPDDCDLDTAQLHTVSSSGDRRTRLADPSITAHIWQPLVQYPDANVRINQHVYALDLFHTWAQLAHHLTMESLIVLGDAIITAIIRQPKLAQGRDAETIRRELMGFADALPRFRGKRNCQTASLLIRAGVDSPTETRERLSLLKHGLPEMVLNHVVSGSTFRSGAAMTLDMAWPEYRVAVEYDGDHHRTNKAQWRRDQEKRDRLRSRGWLIFIATGATLADAGARAELAFHVARALMTRGAEFPFRVLEAPIESVAREARKRAKRQ</sequence>
<feature type="compositionally biased region" description="Polar residues" evidence="1">
    <location>
        <begin position="79"/>
        <end position="93"/>
    </location>
</feature>
<dbReference type="Gene3D" id="3.40.960.10">
    <property type="entry name" value="VSR Endonuclease"/>
    <property type="match status" value="1"/>
</dbReference>
<dbReference type="InterPro" id="IPR011335">
    <property type="entry name" value="Restrct_endonuc-II-like"/>
</dbReference>
<dbReference type="Proteomes" id="UP000029072">
    <property type="component" value="Unassembled WGS sequence"/>
</dbReference>